<keyword evidence="4" id="KW-0479">Metal-binding</keyword>
<evidence type="ECO:0000256" key="12">
    <source>
        <dbReference type="ARBA" id="ARBA00023326"/>
    </source>
</evidence>
<evidence type="ECO:0000256" key="13">
    <source>
        <dbReference type="ARBA" id="ARBA00044502"/>
    </source>
</evidence>
<keyword evidence="7" id="KW-0560">Oxidoreductase</keyword>
<protein>
    <recommendedName>
        <fullName evidence="15">AA9 family lytic polysaccharide monooxygenase</fullName>
        <ecNumber evidence="15">1.14.99.56</ecNumber>
    </recommendedName>
    <alternativeName>
        <fullName evidence="15">Endo-beta-1,4-glucanase</fullName>
    </alternativeName>
    <alternativeName>
        <fullName evidence="15">Glycosyl hydrolase 61 family protein</fullName>
    </alternativeName>
</protein>
<evidence type="ECO:0000256" key="1">
    <source>
        <dbReference type="ARBA" id="ARBA00001973"/>
    </source>
</evidence>
<dbReference type="InterPro" id="IPR005103">
    <property type="entry name" value="AA9_LPMO"/>
</dbReference>
<comment type="similarity">
    <text evidence="13">Belongs to the polysaccharide monooxygenase AA9 family.</text>
</comment>
<evidence type="ECO:0000259" key="18">
    <source>
        <dbReference type="Pfam" id="PF03443"/>
    </source>
</evidence>
<feature type="domain" description="Auxiliary Activity family 9 catalytic" evidence="18">
    <location>
        <begin position="21"/>
        <end position="225"/>
    </location>
</feature>
<dbReference type="AlphaFoldDB" id="A8PGQ9"/>
<keyword evidence="11 15" id="KW-0119">Carbohydrate metabolism</keyword>
<comment type="domain">
    <text evidence="15">Has a modular structure: an endo-beta-1,4-glucanase catalytic module at the N-terminus, a linker rich in serines and threonines, and a C-terminal carbohydrate-binding module (CBM).</text>
</comment>
<keyword evidence="3 15" id="KW-0964">Secreted</keyword>
<name>A8PGQ9_COPC7</name>
<dbReference type="eggNOG" id="ENOG502QRTW">
    <property type="taxonomic scope" value="Eukaryota"/>
</dbReference>
<evidence type="ECO:0000313" key="20">
    <source>
        <dbReference type="Proteomes" id="UP000001861"/>
    </source>
</evidence>
<evidence type="ECO:0000256" key="8">
    <source>
        <dbReference type="ARBA" id="ARBA00023008"/>
    </source>
</evidence>
<dbReference type="EC" id="1.14.99.56" evidence="15"/>
<proteinExistence type="inferred from homology"/>
<dbReference type="PANTHER" id="PTHR33353">
    <property type="entry name" value="PUTATIVE (AFU_ORTHOLOGUE AFUA_1G12560)-RELATED"/>
    <property type="match status" value="1"/>
</dbReference>
<keyword evidence="6 15" id="KW-0136">Cellulose degradation</keyword>
<feature type="region of interest" description="Disordered" evidence="16">
    <location>
        <begin position="263"/>
        <end position="308"/>
    </location>
</feature>
<evidence type="ECO:0000256" key="9">
    <source>
        <dbReference type="ARBA" id="ARBA00023033"/>
    </source>
</evidence>
<keyword evidence="10 15" id="KW-1015">Disulfide bond</keyword>
<dbReference type="GO" id="GO:0004497">
    <property type="term" value="F:monooxygenase activity"/>
    <property type="evidence" value="ECO:0007669"/>
    <property type="project" value="UniProtKB-KW"/>
</dbReference>
<dbReference type="GO" id="GO:0005576">
    <property type="term" value="C:extracellular region"/>
    <property type="evidence" value="ECO:0007669"/>
    <property type="project" value="UniProtKB-SubCell"/>
</dbReference>
<dbReference type="Gene3D" id="2.70.50.70">
    <property type="match status" value="1"/>
</dbReference>
<keyword evidence="12 15" id="KW-0624">Polysaccharide degradation</keyword>
<keyword evidence="5 17" id="KW-0732">Signal</keyword>
<keyword evidence="20" id="KW-1185">Reference proteome</keyword>
<evidence type="ECO:0000256" key="16">
    <source>
        <dbReference type="SAM" id="MobiDB-lite"/>
    </source>
</evidence>
<evidence type="ECO:0000256" key="14">
    <source>
        <dbReference type="ARBA" id="ARBA00045077"/>
    </source>
</evidence>
<dbReference type="InterPro" id="IPR049892">
    <property type="entry name" value="AA9"/>
</dbReference>
<accession>A8PGQ9</accession>
<keyword evidence="9" id="KW-0503">Monooxygenase</keyword>
<sequence>MFKSLWYFLSAASLASTVLAHGRWRAMWVNDIDFGSYCVRDGTNVDYRYWDDPDLACKDQVSKPAQNLCAVKPGDEVTLEYHLVPRTCTFSNSFVRDHPGPVSIYMAKVTDAKTALGANADWFKVWELGLVATKPKPLWADDIGRDNCGRLTFTVPDIAPGQYLIRGEVIALHFATDTGPNGGAQVFPGCFQLEVGGNGTARPPTVKIPGAYHAQDPGIFFDVKSVESGAVSEYIGPRPYGYTAPPVITTPYTYTATVNTDTLPRTVPTAPVGAPPVPEAPTTPGSPLPSSPAAPAGPQQTRYGQCGG</sequence>
<evidence type="ECO:0000256" key="6">
    <source>
        <dbReference type="ARBA" id="ARBA00023001"/>
    </source>
</evidence>
<dbReference type="VEuPathDB" id="FungiDB:CC1G_09949"/>
<evidence type="ECO:0000256" key="5">
    <source>
        <dbReference type="ARBA" id="ARBA00022729"/>
    </source>
</evidence>
<dbReference type="KEGG" id="cci:CC1G_09949"/>
<dbReference type="STRING" id="240176.A8PGQ9"/>
<dbReference type="GO" id="GO:0008810">
    <property type="term" value="F:cellulase activity"/>
    <property type="evidence" value="ECO:0007669"/>
    <property type="project" value="UniProtKB-UniRule"/>
</dbReference>
<dbReference type="PANTHER" id="PTHR33353:SF9">
    <property type="entry name" value="ENDOGLUCANASE II"/>
    <property type="match status" value="1"/>
</dbReference>
<evidence type="ECO:0000256" key="2">
    <source>
        <dbReference type="ARBA" id="ARBA00004613"/>
    </source>
</evidence>
<evidence type="ECO:0000256" key="3">
    <source>
        <dbReference type="ARBA" id="ARBA00022525"/>
    </source>
</evidence>
<feature type="compositionally biased region" description="Low complexity" evidence="16">
    <location>
        <begin position="263"/>
        <end position="272"/>
    </location>
</feature>
<evidence type="ECO:0000256" key="10">
    <source>
        <dbReference type="ARBA" id="ARBA00023157"/>
    </source>
</evidence>
<dbReference type="Proteomes" id="UP000001861">
    <property type="component" value="Unassembled WGS sequence"/>
</dbReference>
<evidence type="ECO:0000313" key="19">
    <source>
        <dbReference type="EMBL" id="EAU80552.2"/>
    </source>
</evidence>
<dbReference type="RefSeq" id="XP_001841257.2">
    <property type="nucleotide sequence ID" value="XM_001841205.2"/>
</dbReference>
<dbReference type="Pfam" id="PF03443">
    <property type="entry name" value="AA9"/>
    <property type="match status" value="1"/>
</dbReference>
<dbReference type="GO" id="GO:0030248">
    <property type="term" value="F:cellulose binding"/>
    <property type="evidence" value="ECO:0007669"/>
    <property type="project" value="UniProtKB-UniRule"/>
</dbReference>
<evidence type="ECO:0000256" key="7">
    <source>
        <dbReference type="ARBA" id="ARBA00023002"/>
    </source>
</evidence>
<feature type="compositionally biased region" description="Polar residues" evidence="16">
    <location>
        <begin position="299"/>
        <end position="308"/>
    </location>
</feature>
<dbReference type="InParanoid" id="A8PGQ9"/>
<dbReference type="GO" id="GO:0046872">
    <property type="term" value="F:metal ion binding"/>
    <property type="evidence" value="ECO:0007669"/>
    <property type="project" value="UniProtKB-KW"/>
</dbReference>
<feature type="signal peptide" evidence="17">
    <location>
        <begin position="1"/>
        <end position="20"/>
    </location>
</feature>
<organism evidence="19 20">
    <name type="scientific">Coprinopsis cinerea (strain Okayama-7 / 130 / ATCC MYA-4618 / FGSC 9003)</name>
    <name type="common">Inky cap fungus</name>
    <name type="synonym">Hormographiella aspergillata</name>
    <dbReference type="NCBI Taxonomy" id="240176"/>
    <lineage>
        <taxon>Eukaryota</taxon>
        <taxon>Fungi</taxon>
        <taxon>Dikarya</taxon>
        <taxon>Basidiomycota</taxon>
        <taxon>Agaricomycotina</taxon>
        <taxon>Agaricomycetes</taxon>
        <taxon>Agaricomycetidae</taxon>
        <taxon>Agaricales</taxon>
        <taxon>Agaricineae</taxon>
        <taxon>Psathyrellaceae</taxon>
        <taxon>Coprinopsis</taxon>
    </lineage>
</organism>
<evidence type="ECO:0000256" key="11">
    <source>
        <dbReference type="ARBA" id="ARBA00023277"/>
    </source>
</evidence>
<dbReference type="GO" id="GO:0030245">
    <property type="term" value="P:cellulose catabolic process"/>
    <property type="evidence" value="ECO:0007669"/>
    <property type="project" value="UniProtKB-UniRule"/>
</dbReference>
<comment type="cofactor">
    <cofactor evidence="1">
        <name>Cu(2+)</name>
        <dbReference type="ChEBI" id="CHEBI:29036"/>
    </cofactor>
</comment>
<comment type="subcellular location">
    <subcellularLocation>
        <location evidence="2 15">Secreted</location>
    </subcellularLocation>
</comment>
<keyword evidence="8" id="KW-0186">Copper</keyword>
<feature type="compositionally biased region" description="Pro residues" evidence="16">
    <location>
        <begin position="273"/>
        <end position="292"/>
    </location>
</feature>
<comment type="catalytic activity">
    <reaction evidence="14 15">
        <text>[(1-&gt;4)-beta-D-glucosyl]n+m + reduced acceptor + O2 = 4-dehydro-beta-D-glucosyl-[(1-&gt;4)-beta-D-glucosyl]n-1 + [(1-&gt;4)-beta-D-glucosyl]m + acceptor + H2O.</text>
        <dbReference type="EC" id="1.14.99.56"/>
    </reaction>
</comment>
<dbReference type="OrthoDB" id="3238762at2759"/>
<evidence type="ECO:0000256" key="4">
    <source>
        <dbReference type="ARBA" id="ARBA00022723"/>
    </source>
</evidence>
<dbReference type="CDD" id="cd21175">
    <property type="entry name" value="LPMO_AA9"/>
    <property type="match status" value="1"/>
</dbReference>
<dbReference type="EMBL" id="AACS02000005">
    <property type="protein sequence ID" value="EAU80552.2"/>
    <property type="molecule type" value="Genomic_DNA"/>
</dbReference>
<comment type="function">
    <text evidence="15">Lytic polysaccharide monooxygenase (LMPO) that depolymerizes crystalline and amorphous polysaccharides via the oxidation of scissile alpha- or beta-(1-4)-glycosidic bonds, yielding C1 and/or C4 oxidation products. Catalysis by LPMOs requires the reduction of the active-site copper from Cu(II) to Cu(I) by a reducing agent and H(2)O(2) or O(2) as a cosubstrate.</text>
</comment>
<gene>
    <name evidence="19" type="ORF">CC1G_09949</name>
</gene>
<evidence type="ECO:0000256" key="17">
    <source>
        <dbReference type="SAM" id="SignalP"/>
    </source>
</evidence>
<reference evidence="19 20" key="1">
    <citation type="journal article" date="2010" name="Proc. Natl. Acad. Sci. U.S.A.">
        <title>Insights into evolution of multicellular fungi from the assembled chromosomes of the mushroom Coprinopsis cinerea (Coprinus cinereus).</title>
        <authorList>
            <person name="Stajich J.E."/>
            <person name="Wilke S.K."/>
            <person name="Ahren D."/>
            <person name="Au C.H."/>
            <person name="Birren B.W."/>
            <person name="Borodovsky M."/>
            <person name="Burns C."/>
            <person name="Canback B."/>
            <person name="Casselton L.A."/>
            <person name="Cheng C.K."/>
            <person name="Deng J."/>
            <person name="Dietrich F.S."/>
            <person name="Fargo D.C."/>
            <person name="Farman M.L."/>
            <person name="Gathman A.C."/>
            <person name="Goldberg J."/>
            <person name="Guigo R."/>
            <person name="Hoegger P.J."/>
            <person name="Hooker J.B."/>
            <person name="Huggins A."/>
            <person name="James T.Y."/>
            <person name="Kamada T."/>
            <person name="Kilaru S."/>
            <person name="Kodira C."/>
            <person name="Kues U."/>
            <person name="Kupfer D."/>
            <person name="Kwan H.S."/>
            <person name="Lomsadze A."/>
            <person name="Li W."/>
            <person name="Lilly W.W."/>
            <person name="Ma L.J."/>
            <person name="Mackey A.J."/>
            <person name="Manning G."/>
            <person name="Martin F."/>
            <person name="Muraguchi H."/>
            <person name="Natvig D.O."/>
            <person name="Palmerini H."/>
            <person name="Ramesh M.A."/>
            <person name="Rehmeyer C.J."/>
            <person name="Roe B.A."/>
            <person name="Shenoy N."/>
            <person name="Stanke M."/>
            <person name="Ter-Hovhannisyan V."/>
            <person name="Tunlid A."/>
            <person name="Velagapudi R."/>
            <person name="Vision T.J."/>
            <person name="Zeng Q."/>
            <person name="Zolan M.E."/>
            <person name="Pukkila P.J."/>
        </authorList>
    </citation>
    <scope>NUCLEOTIDE SEQUENCE [LARGE SCALE GENOMIC DNA]</scope>
    <source>
        <strain evidence="20">Okayama-7 / 130 / ATCC MYA-4618 / FGSC 9003</strain>
    </source>
</reference>
<dbReference type="HOGENOM" id="CLU_031730_0_1_1"/>
<feature type="chain" id="PRO_5002726924" description="AA9 family lytic polysaccharide monooxygenase" evidence="17">
    <location>
        <begin position="21"/>
        <end position="308"/>
    </location>
</feature>
<dbReference type="GeneID" id="6017935"/>
<comment type="caution">
    <text evidence="19">The sequence shown here is derived from an EMBL/GenBank/DDBJ whole genome shotgun (WGS) entry which is preliminary data.</text>
</comment>
<evidence type="ECO:0000256" key="15">
    <source>
        <dbReference type="RuleBase" id="RU368122"/>
    </source>
</evidence>